<keyword evidence="2" id="KW-0812">Transmembrane</keyword>
<gene>
    <name evidence="4" type="ORF">SLS63_011528</name>
</gene>
<feature type="region of interest" description="Disordered" evidence="1">
    <location>
        <begin position="320"/>
        <end position="355"/>
    </location>
</feature>
<keyword evidence="5" id="KW-1185">Reference proteome</keyword>
<dbReference type="InterPro" id="IPR056120">
    <property type="entry name" value="DUF7703"/>
</dbReference>
<proteinExistence type="predicted"/>
<dbReference type="Pfam" id="PF24802">
    <property type="entry name" value="DUF7703"/>
    <property type="match status" value="1"/>
</dbReference>
<reference evidence="4 5" key="1">
    <citation type="submission" date="2024-02" db="EMBL/GenBank/DDBJ databases">
        <title>De novo assembly and annotation of 12 fungi associated with fruit tree decline syndrome in Ontario, Canada.</title>
        <authorList>
            <person name="Sulman M."/>
            <person name="Ellouze W."/>
            <person name="Ilyukhin E."/>
        </authorList>
    </citation>
    <scope>NUCLEOTIDE SEQUENCE [LARGE SCALE GENOMIC DNA]</scope>
    <source>
        <strain evidence="4 5">M169</strain>
    </source>
</reference>
<evidence type="ECO:0000313" key="4">
    <source>
        <dbReference type="EMBL" id="KAK7714933.1"/>
    </source>
</evidence>
<name>A0ABR1NTR9_DIAER</name>
<evidence type="ECO:0000259" key="3">
    <source>
        <dbReference type="Pfam" id="PF24802"/>
    </source>
</evidence>
<organism evidence="4 5">
    <name type="scientific">Diaporthe eres</name>
    <name type="common">Phomopsis oblonga</name>
    <dbReference type="NCBI Taxonomy" id="83184"/>
    <lineage>
        <taxon>Eukaryota</taxon>
        <taxon>Fungi</taxon>
        <taxon>Dikarya</taxon>
        <taxon>Ascomycota</taxon>
        <taxon>Pezizomycotina</taxon>
        <taxon>Sordariomycetes</taxon>
        <taxon>Sordariomycetidae</taxon>
        <taxon>Diaporthales</taxon>
        <taxon>Diaporthaceae</taxon>
        <taxon>Diaporthe</taxon>
        <taxon>Diaporthe eres species complex</taxon>
    </lineage>
</organism>
<evidence type="ECO:0000256" key="1">
    <source>
        <dbReference type="SAM" id="MobiDB-lite"/>
    </source>
</evidence>
<keyword evidence="2" id="KW-1133">Transmembrane helix</keyword>
<dbReference type="PANTHER" id="PTHR37013">
    <property type="entry name" value="INTEGRAL MEMBRANE PROTEIN (AFU_ORTHOLOGUE AFUA_1G05950)-RELATED"/>
    <property type="match status" value="1"/>
</dbReference>
<feature type="transmembrane region" description="Helical" evidence="2">
    <location>
        <begin position="40"/>
        <end position="62"/>
    </location>
</feature>
<accession>A0ABR1NTR9</accession>
<keyword evidence="2" id="KW-0472">Membrane</keyword>
<comment type="caution">
    <text evidence="4">The sequence shown here is derived from an EMBL/GenBank/DDBJ whole genome shotgun (WGS) entry which is preliminary data.</text>
</comment>
<feature type="transmembrane region" description="Helical" evidence="2">
    <location>
        <begin position="137"/>
        <end position="160"/>
    </location>
</feature>
<feature type="transmembrane region" description="Helical" evidence="2">
    <location>
        <begin position="180"/>
        <end position="198"/>
    </location>
</feature>
<sequence>MNPTSILLSQDVRVLAARDQGVGSGAINIEAIDPAQRYTMVALLGCALWNSLEMVPIVLLTFKRYSGLYFWSMVFSTLGVIFSAIGFLFLIFDIGVDRKFPPAFMAAFGWVPMVSGQSLVLFSRLHLLRLSRTLRKWILAEIIFTIVFLQIPTLTLTVGSQTSHPDQHAWVRPYQIIERIQVVVFFVQEVALSSLYLWRCFKFLVAREGNETGFSSDRGRRDVQKMFIHLLIVNIIVIALDVTIIGLQYSGLFLFQISYKPFAYSVKLKIEASILTQLVDFVKARHRHGTFTLTPEAQQEWDDTLDRVFGTVGDMKIDDEYHDGNKIRPQTAEKHMGSSSGTRMGTGSGSGSGTTHTIAQLKEIPQEVVVYPARYTQGNPDAPFVRWWHPEEVKEVYSRRQSQRPPERL</sequence>
<evidence type="ECO:0000256" key="2">
    <source>
        <dbReference type="SAM" id="Phobius"/>
    </source>
</evidence>
<evidence type="ECO:0000313" key="5">
    <source>
        <dbReference type="Proteomes" id="UP001430848"/>
    </source>
</evidence>
<feature type="transmembrane region" description="Helical" evidence="2">
    <location>
        <begin position="69"/>
        <end position="92"/>
    </location>
</feature>
<feature type="compositionally biased region" description="Basic and acidic residues" evidence="1">
    <location>
        <begin position="320"/>
        <end position="336"/>
    </location>
</feature>
<dbReference type="PANTHER" id="PTHR37013:SF4">
    <property type="entry name" value="INTEGRAL MEMBRANE PROTEIN"/>
    <property type="match status" value="1"/>
</dbReference>
<feature type="transmembrane region" description="Helical" evidence="2">
    <location>
        <begin position="227"/>
        <end position="249"/>
    </location>
</feature>
<feature type="domain" description="DUF7703" evidence="3">
    <location>
        <begin position="32"/>
        <end position="283"/>
    </location>
</feature>
<feature type="transmembrane region" description="Helical" evidence="2">
    <location>
        <begin position="104"/>
        <end position="125"/>
    </location>
</feature>
<dbReference type="EMBL" id="JAKNSF020000111">
    <property type="protein sequence ID" value="KAK7714933.1"/>
    <property type="molecule type" value="Genomic_DNA"/>
</dbReference>
<protein>
    <recommendedName>
        <fullName evidence="3">DUF7703 domain-containing protein</fullName>
    </recommendedName>
</protein>
<dbReference type="Proteomes" id="UP001430848">
    <property type="component" value="Unassembled WGS sequence"/>
</dbReference>